<dbReference type="PANTHER" id="PTHR46177">
    <property type="entry name" value="INTEGRASE CATALYTIC DOMAIN-CONTAINING PROTEIN"/>
    <property type="match status" value="1"/>
</dbReference>
<feature type="compositionally biased region" description="Basic residues" evidence="1">
    <location>
        <begin position="185"/>
        <end position="195"/>
    </location>
</feature>
<dbReference type="PANTHER" id="PTHR46177:SF1">
    <property type="entry name" value="INTEGRASE CATALYTIC DOMAIN-CONTAINING PROTEIN"/>
    <property type="match status" value="1"/>
</dbReference>
<organism evidence="3 4">
    <name type="scientific">Sphaerulina musiva (strain SO2202)</name>
    <name type="common">Poplar stem canker fungus</name>
    <name type="synonym">Septoria musiva</name>
    <dbReference type="NCBI Taxonomy" id="692275"/>
    <lineage>
        <taxon>Eukaryota</taxon>
        <taxon>Fungi</taxon>
        <taxon>Dikarya</taxon>
        <taxon>Ascomycota</taxon>
        <taxon>Pezizomycotina</taxon>
        <taxon>Dothideomycetes</taxon>
        <taxon>Dothideomycetidae</taxon>
        <taxon>Mycosphaerellales</taxon>
        <taxon>Mycosphaerellaceae</taxon>
        <taxon>Sphaerulina</taxon>
    </lineage>
</organism>
<dbReference type="Pfam" id="PF14420">
    <property type="entry name" value="Clr5"/>
    <property type="match status" value="1"/>
</dbReference>
<feature type="compositionally biased region" description="Basic and acidic residues" evidence="1">
    <location>
        <begin position="196"/>
        <end position="211"/>
    </location>
</feature>
<dbReference type="OrthoDB" id="5392716at2759"/>
<dbReference type="STRING" id="692275.M3CGV1"/>
<accession>M3CGV1</accession>
<feature type="compositionally biased region" description="Polar residues" evidence="1">
    <location>
        <begin position="282"/>
        <end position="293"/>
    </location>
</feature>
<dbReference type="Proteomes" id="UP000016931">
    <property type="component" value="Unassembled WGS sequence"/>
</dbReference>
<dbReference type="InterPro" id="IPR025676">
    <property type="entry name" value="Clr5_dom"/>
</dbReference>
<feature type="compositionally biased region" description="Basic and acidic residues" evidence="1">
    <location>
        <begin position="221"/>
        <end position="232"/>
    </location>
</feature>
<dbReference type="HOGENOM" id="CLU_874839_0_0_1"/>
<proteinExistence type="predicted"/>
<gene>
    <name evidence="3" type="ORF">SEPMUDRAFT_149542</name>
</gene>
<dbReference type="EMBL" id="KB456264">
    <property type="protein sequence ID" value="EMF13043.1"/>
    <property type="molecule type" value="Genomic_DNA"/>
</dbReference>
<evidence type="ECO:0000259" key="2">
    <source>
        <dbReference type="Pfam" id="PF14420"/>
    </source>
</evidence>
<protein>
    <recommendedName>
        <fullName evidence="2">Clr5 domain-containing protein</fullName>
    </recommendedName>
</protein>
<dbReference type="GeneID" id="27902756"/>
<evidence type="ECO:0000313" key="3">
    <source>
        <dbReference type="EMBL" id="EMF13043.1"/>
    </source>
</evidence>
<dbReference type="RefSeq" id="XP_016761164.1">
    <property type="nucleotide sequence ID" value="XM_016905619.1"/>
</dbReference>
<feature type="region of interest" description="Disordered" evidence="1">
    <location>
        <begin position="173"/>
        <end position="293"/>
    </location>
</feature>
<reference evidence="3 4" key="1">
    <citation type="journal article" date="2012" name="PLoS Pathog.">
        <title>Diverse lifestyles and strategies of plant pathogenesis encoded in the genomes of eighteen Dothideomycetes fungi.</title>
        <authorList>
            <person name="Ohm R.A."/>
            <person name="Feau N."/>
            <person name="Henrissat B."/>
            <person name="Schoch C.L."/>
            <person name="Horwitz B.A."/>
            <person name="Barry K.W."/>
            <person name="Condon B.J."/>
            <person name="Copeland A.C."/>
            <person name="Dhillon B."/>
            <person name="Glaser F."/>
            <person name="Hesse C.N."/>
            <person name="Kosti I."/>
            <person name="LaButti K."/>
            <person name="Lindquist E.A."/>
            <person name="Lucas S."/>
            <person name="Salamov A.A."/>
            <person name="Bradshaw R.E."/>
            <person name="Ciuffetti L."/>
            <person name="Hamelin R.C."/>
            <person name="Kema G.H.J."/>
            <person name="Lawrence C."/>
            <person name="Scott J.A."/>
            <person name="Spatafora J.W."/>
            <person name="Turgeon B.G."/>
            <person name="de Wit P.J.G.M."/>
            <person name="Zhong S."/>
            <person name="Goodwin S.B."/>
            <person name="Grigoriev I.V."/>
        </authorList>
    </citation>
    <scope>NUCLEOTIDE SEQUENCE [LARGE SCALE GENOMIC DNA]</scope>
    <source>
        <strain evidence="3 4">SO2202</strain>
    </source>
</reference>
<dbReference type="eggNOG" id="ENOG502R9I7">
    <property type="taxonomic scope" value="Eukaryota"/>
</dbReference>
<feature type="domain" description="Clr5" evidence="2">
    <location>
        <begin position="10"/>
        <end position="58"/>
    </location>
</feature>
<sequence>MPGGRPPLCLDEHREFITTSIQVLGLTREEVVDELSKSHGLAVSRGTLRRRLLDWGIRTQRANFSDSPALRVRLQHYFHNSGLTDLEISETLTRDEGFDISPKRVAKCRKEMGLYKRVDADKRGVAERTVEELLKKELEENEAVRELGQKALYKHLRSKYNVTGRDRIFTIAKRLDPEGPERRSRAQRKGARRSGLRKEREAKAAEEEARRQQQQQPGGEHLIEQQQHEQSRPEYVPLDPTMYDSNYGAYGQQPGVPNGDAAITNHLHPHHRVPQEEHSQVGEGSTNSRGQLQCYYPSSITTGVNLEEDYHYARGLTG</sequence>
<feature type="compositionally biased region" description="Basic and acidic residues" evidence="1">
    <location>
        <begin position="173"/>
        <end position="184"/>
    </location>
</feature>
<evidence type="ECO:0000313" key="4">
    <source>
        <dbReference type="Proteomes" id="UP000016931"/>
    </source>
</evidence>
<evidence type="ECO:0000256" key="1">
    <source>
        <dbReference type="SAM" id="MobiDB-lite"/>
    </source>
</evidence>
<keyword evidence="4" id="KW-1185">Reference proteome</keyword>
<name>M3CGV1_SPHMS</name>
<dbReference type="AlphaFoldDB" id="M3CGV1"/>